<dbReference type="EMBL" id="VFPN01000003">
    <property type="protein sequence ID" value="TQM61016.1"/>
    <property type="molecule type" value="Genomic_DNA"/>
</dbReference>
<dbReference type="GO" id="GO:0035312">
    <property type="term" value="F:5'-3' DNA exonuclease activity"/>
    <property type="evidence" value="ECO:0007669"/>
    <property type="project" value="TreeGrafter"/>
</dbReference>
<dbReference type="Proteomes" id="UP000318331">
    <property type="component" value="Unassembled WGS sequence"/>
</dbReference>
<dbReference type="InterPro" id="IPR003141">
    <property type="entry name" value="Pol/His_phosphatase_N"/>
</dbReference>
<dbReference type="PANTHER" id="PTHR42924:SF3">
    <property type="entry name" value="POLYMERASE_HISTIDINOL PHOSPHATASE N-TERMINAL DOMAIN-CONTAINING PROTEIN"/>
    <property type="match status" value="1"/>
</dbReference>
<name>A0A543HRN6_9MICO</name>
<sequence>MGSMAPQTLLDDGRYDLHTHSVVSDGTLTPAEIVDEAADLGLAGIALTDHDTTGGWLQAAQRAADRGLSFVPGMELTTKTNGLAVHLLGYYIDPTYPPLREVTDRIRGDRDRRARAMVQLLSDDIAFTWDDVLNVMADGATVGRPHIADALVSRGFYADRGAAFADVLHPGSKYYVPNYAVETVDGVRLIREAGGVPILAHPAAQRQRRAIPVSALVSLAEAGLYGIELDHPENRAEWLPPLRVAATELRLAVTGASDYHGAGKANRLGQCTTDAEVVRALAAEAHL</sequence>
<dbReference type="SUPFAM" id="SSF89550">
    <property type="entry name" value="PHP domain-like"/>
    <property type="match status" value="1"/>
</dbReference>
<proteinExistence type="predicted"/>
<dbReference type="SMART" id="SM00481">
    <property type="entry name" value="POLIIIAc"/>
    <property type="match status" value="1"/>
</dbReference>
<dbReference type="GO" id="GO:0004534">
    <property type="term" value="F:5'-3' RNA exonuclease activity"/>
    <property type="evidence" value="ECO:0007669"/>
    <property type="project" value="TreeGrafter"/>
</dbReference>
<dbReference type="AlphaFoldDB" id="A0A543HRN6"/>
<dbReference type="Gene3D" id="3.20.20.140">
    <property type="entry name" value="Metal-dependent hydrolases"/>
    <property type="match status" value="1"/>
</dbReference>
<dbReference type="Pfam" id="PF02811">
    <property type="entry name" value="PHP"/>
    <property type="match status" value="1"/>
</dbReference>
<gene>
    <name evidence="2" type="ORF">FB466_1943</name>
</gene>
<organism evidence="2 3">
    <name type="scientific">Klugiella xanthotipulae</name>
    <dbReference type="NCBI Taxonomy" id="244735"/>
    <lineage>
        <taxon>Bacteria</taxon>
        <taxon>Bacillati</taxon>
        <taxon>Actinomycetota</taxon>
        <taxon>Actinomycetes</taxon>
        <taxon>Micrococcales</taxon>
        <taxon>Microbacteriaceae</taxon>
        <taxon>Klugiella</taxon>
    </lineage>
</organism>
<dbReference type="PANTHER" id="PTHR42924">
    <property type="entry name" value="EXONUCLEASE"/>
    <property type="match status" value="1"/>
</dbReference>
<dbReference type="CDD" id="cd07438">
    <property type="entry name" value="PHP_HisPPase_AMP"/>
    <property type="match status" value="1"/>
</dbReference>
<keyword evidence="3" id="KW-1185">Reference proteome</keyword>
<evidence type="ECO:0000259" key="1">
    <source>
        <dbReference type="SMART" id="SM00481"/>
    </source>
</evidence>
<protein>
    <recommendedName>
        <fullName evidence="1">Polymerase/histidinol phosphatase N-terminal domain-containing protein</fullName>
    </recommendedName>
</protein>
<dbReference type="InterPro" id="IPR016195">
    <property type="entry name" value="Pol/histidinol_Pase-like"/>
</dbReference>
<evidence type="ECO:0000313" key="3">
    <source>
        <dbReference type="Proteomes" id="UP000318331"/>
    </source>
</evidence>
<comment type="caution">
    <text evidence="2">The sequence shown here is derived from an EMBL/GenBank/DDBJ whole genome shotgun (WGS) entry which is preliminary data.</text>
</comment>
<reference evidence="2 3" key="1">
    <citation type="submission" date="2019-06" db="EMBL/GenBank/DDBJ databases">
        <title>Sequencing the genomes of 1000 actinobacteria strains.</title>
        <authorList>
            <person name="Klenk H.-P."/>
        </authorList>
    </citation>
    <scope>NUCLEOTIDE SEQUENCE [LARGE SCALE GENOMIC DNA]</scope>
    <source>
        <strain evidence="2 3">DSM 18031</strain>
    </source>
</reference>
<dbReference type="InterPro" id="IPR052018">
    <property type="entry name" value="PHP_domain"/>
</dbReference>
<accession>A0A543HRN6</accession>
<dbReference type="Gene3D" id="1.10.150.650">
    <property type="match status" value="1"/>
</dbReference>
<dbReference type="InterPro" id="IPR004013">
    <property type="entry name" value="PHP_dom"/>
</dbReference>
<evidence type="ECO:0000313" key="2">
    <source>
        <dbReference type="EMBL" id="TQM61016.1"/>
    </source>
</evidence>
<feature type="domain" description="Polymerase/histidinol phosphatase N-terminal" evidence="1">
    <location>
        <begin position="15"/>
        <end position="80"/>
    </location>
</feature>